<proteinExistence type="predicted"/>
<gene>
    <name evidence="2" type="ORF">K489DRAFT_379751</name>
</gene>
<reference evidence="2" key="3">
    <citation type="submission" date="2025-08" db="UniProtKB">
        <authorList>
            <consortium name="RefSeq"/>
        </authorList>
    </citation>
    <scope>IDENTIFICATION</scope>
    <source>
        <strain evidence="2">CBS 342.82</strain>
    </source>
</reference>
<dbReference type="Proteomes" id="UP000504637">
    <property type="component" value="Unplaced"/>
</dbReference>
<reference evidence="2" key="1">
    <citation type="submission" date="2020-01" db="EMBL/GenBank/DDBJ databases">
        <authorList>
            <consortium name="DOE Joint Genome Institute"/>
            <person name="Haridas S."/>
            <person name="Albert R."/>
            <person name="Binder M."/>
            <person name="Bloem J."/>
            <person name="Labutti K."/>
            <person name="Salamov A."/>
            <person name="Andreopoulos B."/>
            <person name="Baker S.E."/>
            <person name="Barry K."/>
            <person name="Bills G."/>
            <person name="Bluhm B.H."/>
            <person name="Cannon C."/>
            <person name="Castanera R."/>
            <person name="Culley D.E."/>
            <person name="Daum C."/>
            <person name="Ezra D."/>
            <person name="Gonzalez J.B."/>
            <person name="Henrissat B."/>
            <person name="Kuo A."/>
            <person name="Liang C."/>
            <person name="Lipzen A."/>
            <person name="Lutzoni F."/>
            <person name="Magnuson J."/>
            <person name="Mondo S."/>
            <person name="Nolan M."/>
            <person name="Ohm R."/>
            <person name="Pangilinan J."/>
            <person name="Park H.-J."/>
            <person name="Ramirez L."/>
            <person name="Alfaro M."/>
            <person name="Sun H."/>
            <person name="Tritt A."/>
            <person name="Yoshinaga Y."/>
            <person name="Zwiers L.-H."/>
            <person name="Turgeon B.G."/>
            <person name="Goodwin S.B."/>
            <person name="Spatafora J.W."/>
            <person name="Crous P.W."/>
            <person name="Grigoriev I.V."/>
        </authorList>
    </citation>
    <scope>NUCLEOTIDE SEQUENCE</scope>
    <source>
        <strain evidence="2">CBS 342.82</strain>
    </source>
</reference>
<dbReference type="GeneID" id="54362527"/>
<keyword evidence="1" id="KW-1185">Reference proteome</keyword>
<dbReference type="RefSeq" id="XP_033460792.1">
    <property type="nucleotide sequence ID" value="XM_033604727.1"/>
</dbReference>
<accession>A0A6J3M6Q9</accession>
<evidence type="ECO:0000313" key="2">
    <source>
        <dbReference type="RefSeq" id="XP_033460792.1"/>
    </source>
</evidence>
<name>A0A6J3M6Q9_9PEZI</name>
<evidence type="ECO:0000313" key="1">
    <source>
        <dbReference type="Proteomes" id="UP000504637"/>
    </source>
</evidence>
<reference evidence="2" key="2">
    <citation type="submission" date="2020-04" db="EMBL/GenBank/DDBJ databases">
        <authorList>
            <consortium name="NCBI Genome Project"/>
        </authorList>
    </citation>
    <scope>NUCLEOTIDE SEQUENCE</scope>
    <source>
        <strain evidence="2">CBS 342.82</strain>
    </source>
</reference>
<dbReference type="AlphaFoldDB" id="A0A6J3M6Q9"/>
<organism evidence="2">
    <name type="scientific">Dissoconium aciculare CBS 342.82</name>
    <dbReference type="NCBI Taxonomy" id="1314786"/>
    <lineage>
        <taxon>Eukaryota</taxon>
        <taxon>Fungi</taxon>
        <taxon>Dikarya</taxon>
        <taxon>Ascomycota</taxon>
        <taxon>Pezizomycotina</taxon>
        <taxon>Dothideomycetes</taxon>
        <taxon>Dothideomycetidae</taxon>
        <taxon>Mycosphaerellales</taxon>
        <taxon>Dissoconiaceae</taxon>
        <taxon>Dissoconium</taxon>
    </lineage>
</organism>
<protein>
    <submittedName>
        <fullName evidence="2">Uncharacterized protein</fullName>
    </submittedName>
</protein>
<sequence length="62" mass="6839">MSQSEEQCRISSCAECVDLVDLHIGISEHLQPGHEQAAHDLSTLCSTADNCQWSRCTITSMM</sequence>